<gene>
    <name evidence="2" type="ORF">GCM10009765_22810</name>
</gene>
<evidence type="ECO:0000313" key="2">
    <source>
        <dbReference type="EMBL" id="GAA1672930.1"/>
    </source>
</evidence>
<dbReference type="Proteomes" id="UP001500618">
    <property type="component" value="Unassembled WGS sequence"/>
</dbReference>
<organism evidence="2 3">
    <name type="scientific">Fodinicola feengrottensis</name>
    <dbReference type="NCBI Taxonomy" id="435914"/>
    <lineage>
        <taxon>Bacteria</taxon>
        <taxon>Bacillati</taxon>
        <taxon>Actinomycetota</taxon>
        <taxon>Actinomycetes</taxon>
        <taxon>Mycobacteriales</taxon>
        <taxon>Fodinicola</taxon>
    </lineage>
</organism>
<name>A0ABN2GKU6_9ACTN</name>
<protein>
    <submittedName>
        <fullName evidence="2">Uncharacterized protein</fullName>
    </submittedName>
</protein>
<comment type="caution">
    <text evidence="2">The sequence shown here is derived from an EMBL/GenBank/DDBJ whole genome shotgun (WGS) entry which is preliminary data.</text>
</comment>
<proteinExistence type="predicted"/>
<evidence type="ECO:0000313" key="3">
    <source>
        <dbReference type="Proteomes" id="UP001500618"/>
    </source>
</evidence>
<accession>A0ABN2GKU6</accession>
<keyword evidence="1" id="KW-0812">Transmembrane</keyword>
<sequence>MNCAATEDAAMPTETLVAIIGVVGVAVGALLTHFTGMRQKNIDVALAVEMASKQVYGQMAAERDRQRQQKIEEAYGHLNEWLYELEEQLVHVWFGMTDGAAPATLTRAQHIIDQWPWESLRPPRKSAATQFYWSPAVWDLLRKFDGASSEFYTNANIGLKFNAGKMEGDDTAVQQYRSIVWPTRRQLLRIIKDIREQVREEMLDYWSAPLKRSIWPPVP</sequence>
<keyword evidence="1" id="KW-0472">Membrane</keyword>
<dbReference type="EMBL" id="BAAANY010000008">
    <property type="protein sequence ID" value="GAA1672930.1"/>
    <property type="molecule type" value="Genomic_DNA"/>
</dbReference>
<feature type="transmembrane region" description="Helical" evidence="1">
    <location>
        <begin position="16"/>
        <end position="34"/>
    </location>
</feature>
<keyword evidence="3" id="KW-1185">Reference proteome</keyword>
<evidence type="ECO:0000256" key="1">
    <source>
        <dbReference type="SAM" id="Phobius"/>
    </source>
</evidence>
<reference evidence="2 3" key="1">
    <citation type="journal article" date="2019" name="Int. J. Syst. Evol. Microbiol.">
        <title>The Global Catalogue of Microorganisms (GCM) 10K type strain sequencing project: providing services to taxonomists for standard genome sequencing and annotation.</title>
        <authorList>
            <consortium name="The Broad Institute Genomics Platform"/>
            <consortium name="The Broad Institute Genome Sequencing Center for Infectious Disease"/>
            <person name="Wu L."/>
            <person name="Ma J."/>
        </authorList>
    </citation>
    <scope>NUCLEOTIDE SEQUENCE [LARGE SCALE GENOMIC DNA]</scope>
    <source>
        <strain evidence="2 3">JCM 14718</strain>
    </source>
</reference>
<dbReference type="RefSeq" id="WP_163568805.1">
    <property type="nucleotide sequence ID" value="NZ_BAAANY010000008.1"/>
</dbReference>
<keyword evidence="1" id="KW-1133">Transmembrane helix</keyword>